<reference evidence="1" key="1">
    <citation type="submission" date="2021-02" db="EMBL/GenBank/DDBJ databases">
        <authorList>
            <person name="Nowell W R."/>
        </authorList>
    </citation>
    <scope>NUCLEOTIDE SEQUENCE</scope>
</reference>
<dbReference type="AlphaFoldDB" id="A0A8S2RU45"/>
<feature type="non-terminal residue" evidence="1">
    <location>
        <position position="36"/>
    </location>
</feature>
<name>A0A8S2RU45_9BILA</name>
<accession>A0A8S2RU45</accession>
<protein>
    <submittedName>
        <fullName evidence="1">Uncharacterized protein</fullName>
    </submittedName>
</protein>
<sequence length="36" mass="4496">MDLFRYANVTWSRRRIPRVIHQTYHTYTIPAIWMTT</sequence>
<dbReference type="EMBL" id="CAJOBJ010016072">
    <property type="protein sequence ID" value="CAF4185337.1"/>
    <property type="molecule type" value="Genomic_DNA"/>
</dbReference>
<gene>
    <name evidence="1" type="ORF">GIL414_LOCUS20970</name>
</gene>
<evidence type="ECO:0000313" key="1">
    <source>
        <dbReference type="EMBL" id="CAF4185337.1"/>
    </source>
</evidence>
<dbReference type="Proteomes" id="UP000681720">
    <property type="component" value="Unassembled WGS sequence"/>
</dbReference>
<comment type="caution">
    <text evidence="1">The sequence shown here is derived from an EMBL/GenBank/DDBJ whole genome shotgun (WGS) entry which is preliminary data.</text>
</comment>
<proteinExistence type="predicted"/>
<organism evidence="1 2">
    <name type="scientific">Rotaria magnacalcarata</name>
    <dbReference type="NCBI Taxonomy" id="392030"/>
    <lineage>
        <taxon>Eukaryota</taxon>
        <taxon>Metazoa</taxon>
        <taxon>Spiralia</taxon>
        <taxon>Gnathifera</taxon>
        <taxon>Rotifera</taxon>
        <taxon>Eurotatoria</taxon>
        <taxon>Bdelloidea</taxon>
        <taxon>Philodinida</taxon>
        <taxon>Philodinidae</taxon>
        <taxon>Rotaria</taxon>
    </lineage>
</organism>
<evidence type="ECO:0000313" key="2">
    <source>
        <dbReference type="Proteomes" id="UP000681720"/>
    </source>
</evidence>